<dbReference type="Proteomes" id="UP001372338">
    <property type="component" value="Unassembled WGS sequence"/>
</dbReference>
<keyword evidence="2" id="KW-1133">Transmembrane helix</keyword>
<feature type="compositionally biased region" description="Polar residues" evidence="1">
    <location>
        <begin position="92"/>
        <end position="114"/>
    </location>
</feature>
<accession>A0AAN9EHJ7</accession>
<name>A0AAN9EHJ7_CROPI</name>
<dbReference type="EMBL" id="JAYWIO010000006">
    <property type="protein sequence ID" value="KAK7256366.1"/>
    <property type="molecule type" value="Genomic_DNA"/>
</dbReference>
<sequence>MARKRGRPPKIPSSSHKQPQTPSKDSLPIDFKALDDLNLDDLSPKKQGELLTLLEELKNRIQGKPDSDVQNRVDHSNGKGKGPEAPNDVDQLGQTQNKDSTGKSVESPVQSTPKPASVWDNFDISRLRSAGGKLTFHQPVLKEEKHCRRKHLSILNREHFSSIDKKEIDLRQRLNLIQQELIVRPLDPNFHLAERDMIRQYNQVKNAADSFLRQKEKLTWLKDGDANTQIFHQSIKQRMYQNRVLNITSAGGISISDPSLIHKEFQSYYENLYRSLLPSKVAAIAESPFASVAESPFAASGSLVRPSCSLVKGGCWLVFLLHSSQILAIPFPLLIFIFY</sequence>
<dbReference type="AlphaFoldDB" id="A0AAN9EHJ7"/>
<comment type="caution">
    <text evidence="3">The sequence shown here is derived from an EMBL/GenBank/DDBJ whole genome shotgun (WGS) entry which is preliminary data.</text>
</comment>
<feature type="compositionally biased region" description="Basic and acidic residues" evidence="1">
    <location>
        <begin position="60"/>
        <end position="77"/>
    </location>
</feature>
<gene>
    <name evidence="3" type="ORF">RIF29_29808</name>
</gene>
<keyword evidence="4" id="KW-1185">Reference proteome</keyword>
<proteinExistence type="predicted"/>
<reference evidence="3 4" key="1">
    <citation type="submission" date="2024-01" db="EMBL/GenBank/DDBJ databases">
        <title>The genomes of 5 underutilized Papilionoideae crops provide insights into root nodulation and disease resistanc.</title>
        <authorList>
            <person name="Yuan L."/>
        </authorList>
    </citation>
    <scope>NUCLEOTIDE SEQUENCE [LARGE SCALE GENOMIC DNA]</scope>
    <source>
        <strain evidence="3">ZHUSHIDOU_FW_LH</strain>
        <tissue evidence="3">Leaf</tissue>
    </source>
</reference>
<protein>
    <submittedName>
        <fullName evidence="3">Uncharacterized protein</fullName>
    </submittedName>
</protein>
<feature type="region of interest" description="Disordered" evidence="1">
    <location>
        <begin position="1"/>
        <end position="29"/>
    </location>
</feature>
<evidence type="ECO:0000256" key="1">
    <source>
        <dbReference type="SAM" id="MobiDB-lite"/>
    </source>
</evidence>
<feature type="compositionally biased region" description="Polar residues" evidence="1">
    <location>
        <begin position="12"/>
        <end position="24"/>
    </location>
</feature>
<keyword evidence="2" id="KW-0812">Transmembrane</keyword>
<organism evidence="3 4">
    <name type="scientific">Crotalaria pallida</name>
    <name type="common">Smooth rattlebox</name>
    <name type="synonym">Crotalaria striata</name>
    <dbReference type="NCBI Taxonomy" id="3830"/>
    <lineage>
        <taxon>Eukaryota</taxon>
        <taxon>Viridiplantae</taxon>
        <taxon>Streptophyta</taxon>
        <taxon>Embryophyta</taxon>
        <taxon>Tracheophyta</taxon>
        <taxon>Spermatophyta</taxon>
        <taxon>Magnoliopsida</taxon>
        <taxon>eudicotyledons</taxon>
        <taxon>Gunneridae</taxon>
        <taxon>Pentapetalae</taxon>
        <taxon>rosids</taxon>
        <taxon>fabids</taxon>
        <taxon>Fabales</taxon>
        <taxon>Fabaceae</taxon>
        <taxon>Papilionoideae</taxon>
        <taxon>50 kb inversion clade</taxon>
        <taxon>genistoids sensu lato</taxon>
        <taxon>core genistoids</taxon>
        <taxon>Crotalarieae</taxon>
        <taxon>Crotalaria</taxon>
    </lineage>
</organism>
<evidence type="ECO:0000313" key="4">
    <source>
        <dbReference type="Proteomes" id="UP001372338"/>
    </source>
</evidence>
<feature type="region of interest" description="Disordered" evidence="1">
    <location>
        <begin position="60"/>
        <end position="117"/>
    </location>
</feature>
<evidence type="ECO:0000256" key="2">
    <source>
        <dbReference type="SAM" id="Phobius"/>
    </source>
</evidence>
<evidence type="ECO:0000313" key="3">
    <source>
        <dbReference type="EMBL" id="KAK7256366.1"/>
    </source>
</evidence>
<feature type="transmembrane region" description="Helical" evidence="2">
    <location>
        <begin position="315"/>
        <end position="338"/>
    </location>
</feature>
<keyword evidence="2" id="KW-0472">Membrane</keyword>